<dbReference type="PROSITE" id="PS01124">
    <property type="entry name" value="HTH_ARAC_FAMILY_2"/>
    <property type="match status" value="1"/>
</dbReference>
<evidence type="ECO:0000256" key="2">
    <source>
        <dbReference type="ARBA" id="ARBA00023125"/>
    </source>
</evidence>
<accession>A0A365Y1S6</accession>
<dbReference type="EMBL" id="QFFJ01000001">
    <property type="protein sequence ID" value="RBL91795.1"/>
    <property type="molecule type" value="Genomic_DNA"/>
</dbReference>
<dbReference type="Gene3D" id="1.10.10.60">
    <property type="entry name" value="Homeodomain-like"/>
    <property type="match status" value="1"/>
</dbReference>
<sequence>MDRSLQRSLRRLEPQRSRRRLHRIGSRRNSFRAVIFLNKKYMRSKQQRKNQVPVHKAPFGRGFEIKYIRDEPGNHAHLDPHRDDYYVFFLQESGAMQLMIDFELHHATGNTIGYICPGQVHRYLATAVVNGWFLAVDIPLVQNTWRNIFEKTKNEQHFIPLQDNNPFVQCLQLIWQQHNSHPTGMPQQKIVHALIDAFLGMMATALLQTAGQPGKQHDRAYNVTHQFRELVKKNVLTVKSPAAYADMMNLSLSYLNELVKGQTSFPVSHWIQQESLLEAKRLLYYTDLTTKEVAFRTGYDDHTYFSRVFRKLAGETPLDFRARYRDLSNHYL</sequence>
<dbReference type="SMART" id="SM00342">
    <property type="entry name" value="HTH_ARAC"/>
    <property type="match status" value="1"/>
</dbReference>
<dbReference type="GO" id="GO:0043565">
    <property type="term" value="F:sequence-specific DNA binding"/>
    <property type="evidence" value="ECO:0007669"/>
    <property type="project" value="InterPro"/>
</dbReference>
<evidence type="ECO:0000256" key="1">
    <source>
        <dbReference type="ARBA" id="ARBA00023015"/>
    </source>
</evidence>
<evidence type="ECO:0000256" key="3">
    <source>
        <dbReference type="ARBA" id="ARBA00023163"/>
    </source>
</evidence>
<dbReference type="SUPFAM" id="SSF46689">
    <property type="entry name" value="Homeodomain-like"/>
    <property type="match status" value="1"/>
</dbReference>
<gene>
    <name evidence="5" type="ORF">DF182_04100</name>
</gene>
<evidence type="ECO:0000313" key="5">
    <source>
        <dbReference type="EMBL" id="RBL91795.1"/>
    </source>
</evidence>
<keyword evidence="1" id="KW-0805">Transcription regulation</keyword>
<name>A0A365Y1S6_9BACT</name>
<dbReference type="InterPro" id="IPR003313">
    <property type="entry name" value="AraC-bd"/>
</dbReference>
<dbReference type="InterPro" id="IPR018060">
    <property type="entry name" value="HTH_AraC"/>
</dbReference>
<dbReference type="AlphaFoldDB" id="A0A365Y1S6"/>
<dbReference type="GO" id="GO:0003700">
    <property type="term" value="F:DNA-binding transcription factor activity"/>
    <property type="evidence" value="ECO:0007669"/>
    <property type="project" value="InterPro"/>
</dbReference>
<dbReference type="SUPFAM" id="SSF51215">
    <property type="entry name" value="Regulatory protein AraC"/>
    <property type="match status" value="1"/>
</dbReference>
<dbReference type="Pfam" id="PF12833">
    <property type="entry name" value="HTH_18"/>
    <property type="match status" value="1"/>
</dbReference>
<comment type="caution">
    <text evidence="5">The sequence shown here is derived from an EMBL/GenBank/DDBJ whole genome shotgun (WGS) entry which is preliminary data.</text>
</comment>
<dbReference type="InterPro" id="IPR020449">
    <property type="entry name" value="Tscrpt_reg_AraC-type_HTH"/>
</dbReference>
<feature type="domain" description="HTH araC/xylS-type" evidence="4">
    <location>
        <begin position="225"/>
        <end position="323"/>
    </location>
</feature>
<protein>
    <recommendedName>
        <fullName evidence="4">HTH araC/xylS-type domain-containing protein</fullName>
    </recommendedName>
</protein>
<evidence type="ECO:0000313" key="6">
    <source>
        <dbReference type="Proteomes" id="UP000253410"/>
    </source>
</evidence>
<dbReference type="PANTHER" id="PTHR43280:SF2">
    <property type="entry name" value="HTH-TYPE TRANSCRIPTIONAL REGULATOR EXSA"/>
    <property type="match status" value="1"/>
</dbReference>
<proteinExistence type="predicted"/>
<keyword evidence="2" id="KW-0238">DNA-binding</keyword>
<evidence type="ECO:0000259" key="4">
    <source>
        <dbReference type="PROSITE" id="PS01124"/>
    </source>
</evidence>
<dbReference type="PANTHER" id="PTHR43280">
    <property type="entry name" value="ARAC-FAMILY TRANSCRIPTIONAL REGULATOR"/>
    <property type="match status" value="1"/>
</dbReference>
<keyword evidence="6" id="KW-1185">Reference proteome</keyword>
<reference evidence="5 6" key="1">
    <citation type="submission" date="2018-05" db="EMBL/GenBank/DDBJ databases">
        <title>Chitinophaga sp. K3CV102501T nov., isolated from isolated from a monsoon evergreen broad-leaved forest soil.</title>
        <authorList>
            <person name="Lv Y."/>
        </authorList>
    </citation>
    <scope>NUCLEOTIDE SEQUENCE [LARGE SCALE GENOMIC DNA]</scope>
    <source>
        <strain evidence="5 6">GDMCC 1.1325</strain>
    </source>
</reference>
<dbReference type="PRINTS" id="PR00032">
    <property type="entry name" value="HTHARAC"/>
</dbReference>
<dbReference type="InterPro" id="IPR037923">
    <property type="entry name" value="HTH-like"/>
</dbReference>
<organism evidence="5 6">
    <name type="scientific">Chitinophaga flava</name>
    <dbReference type="NCBI Taxonomy" id="2259036"/>
    <lineage>
        <taxon>Bacteria</taxon>
        <taxon>Pseudomonadati</taxon>
        <taxon>Bacteroidota</taxon>
        <taxon>Chitinophagia</taxon>
        <taxon>Chitinophagales</taxon>
        <taxon>Chitinophagaceae</taxon>
        <taxon>Chitinophaga</taxon>
    </lineage>
</organism>
<dbReference type="Pfam" id="PF02311">
    <property type="entry name" value="AraC_binding"/>
    <property type="match status" value="1"/>
</dbReference>
<keyword evidence="3" id="KW-0804">Transcription</keyword>
<dbReference type="InterPro" id="IPR009057">
    <property type="entry name" value="Homeodomain-like_sf"/>
</dbReference>
<dbReference type="OrthoDB" id="1096411at2"/>
<dbReference type="Proteomes" id="UP000253410">
    <property type="component" value="Unassembled WGS sequence"/>
</dbReference>